<feature type="compositionally biased region" description="Acidic residues" evidence="4">
    <location>
        <begin position="359"/>
        <end position="372"/>
    </location>
</feature>
<dbReference type="InterPro" id="IPR001965">
    <property type="entry name" value="Znf_PHD"/>
</dbReference>
<dbReference type="InterPro" id="IPR011011">
    <property type="entry name" value="Znf_FYVE_PHD"/>
</dbReference>
<dbReference type="SUPFAM" id="SSF57903">
    <property type="entry name" value="FYVE/PHD zinc finger"/>
    <property type="match status" value="1"/>
</dbReference>
<feature type="region of interest" description="Disordered" evidence="4">
    <location>
        <begin position="115"/>
        <end position="145"/>
    </location>
</feature>
<protein>
    <recommendedName>
        <fullName evidence="5">Zinc finger PHD-type domain-containing protein</fullName>
    </recommendedName>
</protein>
<name>A0A0C2XDA4_AMAMK</name>
<dbReference type="PANTHER" id="PTHR14296:SF3">
    <property type="entry name" value="DIKAR, ISOFORM F"/>
    <property type="match status" value="1"/>
</dbReference>
<feature type="compositionally biased region" description="Basic and acidic residues" evidence="4">
    <location>
        <begin position="256"/>
        <end position="267"/>
    </location>
</feature>
<feature type="domain" description="Zinc finger PHD-type" evidence="5">
    <location>
        <begin position="572"/>
        <end position="630"/>
    </location>
</feature>
<evidence type="ECO:0000256" key="2">
    <source>
        <dbReference type="ARBA" id="ARBA00022771"/>
    </source>
</evidence>
<evidence type="ECO:0000256" key="3">
    <source>
        <dbReference type="ARBA" id="ARBA00022833"/>
    </source>
</evidence>
<dbReference type="Gene3D" id="3.30.40.10">
    <property type="entry name" value="Zinc/RING finger domain, C3HC4 (zinc finger)"/>
    <property type="match status" value="1"/>
</dbReference>
<dbReference type="PANTHER" id="PTHR14296">
    <property type="entry name" value="REMODELING AND SPACING FACTOR 1"/>
    <property type="match status" value="1"/>
</dbReference>
<dbReference type="SMART" id="SM00249">
    <property type="entry name" value="PHD"/>
    <property type="match status" value="1"/>
</dbReference>
<evidence type="ECO:0000313" key="6">
    <source>
        <dbReference type="EMBL" id="KIL67446.1"/>
    </source>
</evidence>
<dbReference type="GO" id="GO:0031213">
    <property type="term" value="C:RSF complex"/>
    <property type="evidence" value="ECO:0007669"/>
    <property type="project" value="InterPro"/>
</dbReference>
<dbReference type="PROSITE" id="PS01359">
    <property type="entry name" value="ZF_PHD_1"/>
    <property type="match status" value="1"/>
</dbReference>
<evidence type="ECO:0000313" key="7">
    <source>
        <dbReference type="Proteomes" id="UP000054549"/>
    </source>
</evidence>
<dbReference type="GO" id="GO:0006355">
    <property type="term" value="P:regulation of DNA-templated transcription"/>
    <property type="evidence" value="ECO:0007669"/>
    <property type="project" value="InterPro"/>
</dbReference>
<dbReference type="OrthoDB" id="303107at2759"/>
<feature type="region of interest" description="Disordered" evidence="4">
    <location>
        <begin position="466"/>
        <end position="552"/>
    </location>
</feature>
<evidence type="ECO:0000256" key="1">
    <source>
        <dbReference type="ARBA" id="ARBA00022723"/>
    </source>
</evidence>
<gene>
    <name evidence="6" type="ORF">M378DRAFT_159268</name>
</gene>
<feature type="compositionally biased region" description="Basic and acidic residues" evidence="4">
    <location>
        <begin position="478"/>
        <end position="541"/>
    </location>
</feature>
<feature type="compositionally biased region" description="Basic residues" evidence="4">
    <location>
        <begin position="215"/>
        <end position="226"/>
    </location>
</feature>
<dbReference type="InParanoid" id="A0A0C2XDA4"/>
<dbReference type="EMBL" id="KN818231">
    <property type="protein sequence ID" value="KIL67446.1"/>
    <property type="molecule type" value="Genomic_DNA"/>
</dbReference>
<feature type="compositionally biased region" description="Polar residues" evidence="4">
    <location>
        <begin position="300"/>
        <end position="320"/>
    </location>
</feature>
<reference evidence="6 7" key="1">
    <citation type="submission" date="2014-04" db="EMBL/GenBank/DDBJ databases">
        <title>Evolutionary Origins and Diversification of the Mycorrhizal Mutualists.</title>
        <authorList>
            <consortium name="DOE Joint Genome Institute"/>
            <consortium name="Mycorrhizal Genomics Consortium"/>
            <person name="Kohler A."/>
            <person name="Kuo A."/>
            <person name="Nagy L.G."/>
            <person name="Floudas D."/>
            <person name="Copeland A."/>
            <person name="Barry K.W."/>
            <person name="Cichocki N."/>
            <person name="Veneault-Fourrey C."/>
            <person name="LaButti K."/>
            <person name="Lindquist E.A."/>
            <person name="Lipzen A."/>
            <person name="Lundell T."/>
            <person name="Morin E."/>
            <person name="Murat C."/>
            <person name="Riley R."/>
            <person name="Ohm R."/>
            <person name="Sun H."/>
            <person name="Tunlid A."/>
            <person name="Henrissat B."/>
            <person name="Grigoriev I.V."/>
            <person name="Hibbett D.S."/>
            <person name="Martin F."/>
        </authorList>
    </citation>
    <scope>NUCLEOTIDE SEQUENCE [LARGE SCALE GENOMIC DNA]</scope>
    <source>
        <strain evidence="6 7">Koide BX008</strain>
    </source>
</reference>
<dbReference type="STRING" id="946122.A0A0C2XDA4"/>
<evidence type="ECO:0000259" key="5">
    <source>
        <dbReference type="SMART" id="SM00249"/>
    </source>
</evidence>
<evidence type="ECO:0000256" key="4">
    <source>
        <dbReference type="SAM" id="MobiDB-lite"/>
    </source>
</evidence>
<dbReference type="InterPro" id="IPR019786">
    <property type="entry name" value="Zinc_finger_PHD-type_CS"/>
</dbReference>
<dbReference type="InterPro" id="IPR013083">
    <property type="entry name" value="Znf_RING/FYVE/PHD"/>
</dbReference>
<dbReference type="AlphaFoldDB" id="A0A0C2XDA4"/>
<dbReference type="CDD" id="cd15517">
    <property type="entry name" value="PHD_TCF19_like"/>
    <property type="match status" value="1"/>
</dbReference>
<dbReference type="Proteomes" id="UP000054549">
    <property type="component" value="Unassembled WGS sequence"/>
</dbReference>
<keyword evidence="7" id="KW-1185">Reference proteome</keyword>
<dbReference type="InterPro" id="IPR028938">
    <property type="entry name" value="Rsf1-like"/>
</dbReference>
<keyword evidence="1" id="KW-0479">Metal-binding</keyword>
<accession>A0A0C2XDA4</accession>
<organism evidence="6 7">
    <name type="scientific">Amanita muscaria (strain Koide BX008)</name>
    <dbReference type="NCBI Taxonomy" id="946122"/>
    <lineage>
        <taxon>Eukaryota</taxon>
        <taxon>Fungi</taxon>
        <taxon>Dikarya</taxon>
        <taxon>Basidiomycota</taxon>
        <taxon>Agaricomycotina</taxon>
        <taxon>Agaricomycetes</taxon>
        <taxon>Agaricomycetidae</taxon>
        <taxon>Agaricales</taxon>
        <taxon>Pluteineae</taxon>
        <taxon>Amanitaceae</taxon>
        <taxon>Amanita</taxon>
    </lineage>
</organism>
<feature type="region of interest" description="Disordered" evidence="4">
    <location>
        <begin position="290"/>
        <end position="388"/>
    </location>
</feature>
<feature type="region of interest" description="Disordered" evidence="4">
    <location>
        <begin position="213"/>
        <end position="276"/>
    </location>
</feature>
<feature type="compositionally biased region" description="Basic and acidic residues" evidence="4">
    <location>
        <begin position="234"/>
        <end position="249"/>
    </location>
</feature>
<keyword evidence="2" id="KW-0863">Zinc-finger</keyword>
<dbReference type="HOGENOM" id="CLU_004503_0_0_1"/>
<dbReference type="GO" id="GO:0008270">
    <property type="term" value="F:zinc ion binding"/>
    <property type="evidence" value="ECO:0007669"/>
    <property type="project" value="UniProtKB-KW"/>
</dbReference>
<keyword evidence="3" id="KW-0862">Zinc</keyword>
<proteinExistence type="predicted"/>
<sequence length="800" mass="92202">MSLRSTISQPVSQSSKSPPENLAILRTQWKWAAFSQFFYTFSPLFALDDVSLIDIESDLVEGTSHVIPRITTRLLYALTYDRKVSLENWQYILRKQYTKRAPHLNPFALRSQSGVHDNKNVAQKPPDDEDTAGHHDDASSTTSNEFNDWDRLSMLQKLDSIQLLTEWQFQNPSRLRTLMKCEDEGASWRIEPIGYDKQKNAYWLIGPDRLWIQRTHPRRPKKKRSMKQNTTNHARKDSFQDSKRRRVDENSNLDGSENHVCHSDTNRRAARTQAKVDLDVHTQTILERCPSHGRRRRAVYNSTSSVRPSGTRVSSRLRGTQQEEWQPLPQEWKEELEEKDSHPDYTSISERILKTGLETESDELSELTELSDDNDRLPPTPYPTSDHEELPNRVVLRDAPEEEPLKDFVEWETICVSSYDWEHIADRFASGTHYSEKGLHKYLIHHLVPSVTERLKATERKRRLEEAITHRKRSSRIALKESKREQVARNRAEEKEKMSRSKRLEARQQREEERRIQQDNPRELRRSERETQQRGRQKANEGFKSPLSYEPNRVSFTPAKTNLLAQAGRDLSCEICHLYDANPDDQGPLMSCGSCFKWQHIACNAKARVTTAGLLQGDWDSTDFVCQSCRTGVQISNGLLEIRAPQGGDHMNKPVSRTKTTVRDHQQSYTVTQPCSTTTCGPSWRPNATPLIDHGTSSTSHYVTQPVGPSQERQLALSYPNDETNWNTPLATHSSYLHPHSENRLRLHHSLPGTSAYYETSSIITQAIEAHSYSSPLTTSPSMNNKLPHCTTLYDFDYRP</sequence>